<organism evidence="2 3">
    <name type="scientific">Trichoderma gamsii</name>
    <dbReference type="NCBI Taxonomy" id="398673"/>
    <lineage>
        <taxon>Eukaryota</taxon>
        <taxon>Fungi</taxon>
        <taxon>Dikarya</taxon>
        <taxon>Ascomycota</taxon>
        <taxon>Pezizomycotina</taxon>
        <taxon>Sordariomycetes</taxon>
        <taxon>Hypocreomycetidae</taxon>
        <taxon>Hypocreales</taxon>
        <taxon>Hypocreaceae</taxon>
        <taxon>Trichoderma</taxon>
    </lineage>
</organism>
<proteinExistence type="predicted"/>
<dbReference type="Proteomes" id="UP000054821">
    <property type="component" value="Unassembled WGS sequence"/>
</dbReference>
<gene>
    <name evidence="2" type="ORF">TGAM01_v204754</name>
</gene>
<feature type="compositionally biased region" description="Gly residues" evidence="1">
    <location>
        <begin position="164"/>
        <end position="177"/>
    </location>
</feature>
<feature type="compositionally biased region" description="Pro residues" evidence="1">
    <location>
        <begin position="199"/>
        <end position="220"/>
    </location>
</feature>
<feature type="region of interest" description="Disordered" evidence="1">
    <location>
        <begin position="259"/>
        <end position="309"/>
    </location>
</feature>
<feature type="region of interest" description="Disordered" evidence="1">
    <location>
        <begin position="164"/>
        <end position="230"/>
    </location>
</feature>
<feature type="region of interest" description="Disordered" evidence="1">
    <location>
        <begin position="394"/>
        <end position="413"/>
    </location>
</feature>
<protein>
    <submittedName>
        <fullName evidence="2">Uncharacterized protein</fullName>
    </submittedName>
</protein>
<dbReference type="AlphaFoldDB" id="A0A2P4ZPQ2"/>
<name>A0A2P4ZPQ2_9HYPO</name>
<feature type="region of interest" description="Disordered" evidence="1">
    <location>
        <begin position="420"/>
        <end position="456"/>
    </location>
</feature>
<dbReference type="EMBL" id="JPDN02000014">
    <property type="protein sequence ID" value="PON26279.1"/>
    <property type="molecule type" value="Genomic_DNA"/>
</dbReference>
<reference evidence="2 3" key="1">
    <citation type="journal article" date="2016" name="Genome Announc.">
        <title>Draft Whole-Genome Sequence of Trichoderma gamsii T6085, a Promising Biocontrol Agent of Fusarium Head Blight on Wheat.</title>
        <authorList>
            <person name="Baroncelli R."/>
            <person name="Zapparata A."/>
            <person name="Piaggeschi G."/>
            <person name="Sarrocco S."/>
            <person name="Vannacci G."/>
        </authorList>
    </citation>
    <scope>NUCLEOTIDE SEQUENCE [LARGE SCALE GENOMIC DNA]</scope>
    <source>
        <strain evidence="2 3">T6085</strain>
    </source>
</reference>
<feature type="region of interest" description="Disordered" evidence="1">
    <location>
        <begin position="473"/>
        <end position="501"/>
    </location>
</feature>
<feature type="compositionally biased region" description="Basic and acidic residues" evidence="1">
    <location>
        <begin position="394"/>
        <end position="404"/>
    </location>
</feature>
<feature type="compositionally biased region" description="Polar residues" evidence="1">
    <location>
        <begin position="473"/>
        <end position="495"/>
    </location>
</feature>
<comment type="caution">
    <text evidence="2">The sequence shown here is derived from an EMBL/GenBank/DDBJ whole genome shotgun (WGS) entry which is preliminary data.</text>
</comment>
<feature type="compositionally biased region" description="Acidic residues" evidence="1">
    <location>
        <begin position="431"/>
        <end position="443"/>
    </location>
</feature>
<accession>A0A2P4ZPQ2</accession>
<dbReference type="GeneID" id="29981629"/>
<evidence type="ECO:0000256" key="1">
    <source>
        <dbReference type="SAM" id="MobiDB-lite"/>
    </source>
</evidence>
<sequence length="501" mass="53971">MLLHTPRFLTCMATVASDVSHKVALQGCCIYSRWVLMHVFNAFTVLFLMRIEELPVHINTCCQLPDSLPYMYTGGGCHAFRAATSHLLPSLLLHFFNTVRIRIHISISFLALCSTAASIAVDCGSGFAHNLIRFELFSGTMSGYNDPEMLKAAIELAQSFSRTKGGGKNRVGGGGMGSRKENFEPHQPRQQSRYGQVAAPPPQTFTPSAPPLRPLAPPPSRRNYGGSGDFATRRAACRPVIGNLGRDFLIASGVKAELEPPKDKKATGNPVPVSGQESQKGPLADKKSNGGTTKPEPLSTPPRSSGNGQLENILDAFYAILDKKPSIGQEIDTLAEALSKVDFSDLGTSTLDTPSVKENAKSSSRQCTCQELDGQGNHEKRCPRHEAQEKKVKEVDEAGNKNEMKASVAKVNNSKVTDKKANYTKATPQIPDDDVDVDGDVDVGYEPTSGPAYTHSRKLSPVAPVFVPRANQDLGQATDINGESSSSIKQSTKGLSASMWA</sequence>
<feature type="compositionally biased region" description="Basic and acidic residues" evidence="1">
    <location>
        <begin position="178"/>
        <end position="187"/>
    </location>
</feature>
<keyword evidence="3" id="KW-1185">Reference proteome</keyword>
<evidence type="ECO:0000313" key="3">
    <source>
        <dbReference type="Proteomes" id="UP000054821"/>
    </source>
</evidence>
<evidence type="ECO:0000313" key="2">
    <source>
        <dbReference type="EMBL" id="PON26279.1"/>
    </source>
</evidence>
<dbReference type="RefSeq" id="XP_018665339.1">
    <property type="nucleotide sequence ID" value="XM_018801546.1"/>
</dbReference>